<proteinExistence type="predicted"/>
<gene>
    <name evidence="1" type="ORF">CVLEPA_LOCUS10677</name>
</gene>
<evidence type="ECO:0000313" key="1">
    <source>
        <dbReference type="EMBL" id="CAK8680424.1"/>
    </source>
</evidence>
<reference evidence="1 2" key="1">
    <citation type="submission" date="2024-02" db="EMBL/GenBank/DDBJ databases">
        <authorList>
            <person name="Daric V."/>
            <person name="Darras S."/>
        </authorList>
    </citation>
    <scope>NUCLEOTIDE SEQUENCE [LARGE SCALE GENOMIC DNA]</scope>
</reference>
<evidence type="ECO:0000313" key="2">
    <source>
        <dbReference type="Proteomes" id="UP001642483"/>
    </source>
</evidence>
<keyword evidence="2" id="KW-1185">Reference proteome</keyword>
<dbReference type="Proteomes" id="UP001642483">
    <property type="component" value="Unassembled WGS sequence"/>
</dbReference>
<accession>A0ABP0FL81</accession>
<comment type="caution">
    <text evidence="1">The sequence shown here is derived from an EMBL/GenBank/DDBJ whole genome shotgun (WGS) entry which is preliminary data.</text>
</comment>
<organism evidence="1 2">
    <name type="scientific">Clavelina lepadiformis</name>
    <name type="common">Light-bulb sea squirt</name>
    <name type="synonym">Ascidia lepadiformis</name>
    <dbReference type="NCBI Taxonomy" id="159417"/>
    <lineage>
        <taxon>Eukaryota</taxon>
        <taxon>Metazoa</taxon>
        <taxon>Chordata</taxon>
        <taxon>Tunicata</taxon>
        <taxon>Ascidiacea</taxon>
        <taxon>Aplousobranchia</taxon>
        <taxon>Clavelinidae</taxon>
        <taxon>Clavelina</taxon>
    </lineage>
</organism>
<sequence>MAHVSLGNNEHEEVYQDHMRAEDGKTLSNFPFGIVDEIPPLHHRHLGNPFIVLPTIYQKAAHNIYAV</sequence>
<protein>
    <submittedName>
        <fullName evidence="1">Uncharacterized protein</fullName>
    </submittedName>
</protein>
<dbReference type="EMBL" id="CAWYQH010000068">
    <property type="protein sequence ID" value="CAK8680424.1"/>
    <property type="molecule type" value="Genomic_DNA"/>
</dbReference>
<name>A0ABP0FL81_CLALP</name>